<protein>
    <submittedName>
        <fullName evidence="1">Histidine phosphatase family protein</fullName>
    </submittedName>
</protein>
<dbReference type="PANTHER" id="PTHR48100">
    <property type="entry name" value="BROAD-SPECIFICITY PHOSPHATASE YOR283W-RELATED"/>
    <property type="match status" value="1"/>
</dbReference>
<dbReference type="Pfam" id="PF00300">
    <property type="entry name" value="His_Phos_1"/>
    <property type="match status" value="1"/>
</dbReference>
<dbReference type="Gene3D" id="3.40.50.1240">
    <property type="entry name" value="Phosphoglycerate mutase-like"/>
    <property type="match status" value="1"/>
</dbReference>
<gene>
    <name evidence="1" type="ORF">NF557_10800</name>
</gene>
<dbReference type="SMART" id="SM00855">
    <property type="entry name" value="PGAM"/>
    <property type="match status" value="1"/>
</dbReference>
<dbReference type="EMBL" id="CP099490">
    <property type="protein sequence ID" value="USQ75125.1"/>
    <property type="molecule type" value="Genomic_DNA"/>
</dbReference>
<dbReference type="InterPro" id="IPR001345">
    <property type="entry name" value="PG/BPGM_mutase_AS"/>
</dbReference>
<evidence type="ECO:0000313" key="1">
    <source>
        <dbReference type="EMBL" id="USQ75125.1"/>
    </source>
</evidence>
<dbReference type="RefSeq" id="WP_252619279.1">
    <property type="nucleotide sequence ID" value="NZ_CP099490.1"/>
</dbReference>
<dbReference type="InterPro" id="IPR050275">
    <property type="entry name" value="PGM_Phosphatase"/>
</dbReference>
<proteinExistence type="predicted"/>
<accession>A0ABY4YFU8</accession>
<dbReference type="Proteomes" id="UP001056535">
    <property type="component" value="Chromosome"/>
</dbReference>
<dbReference type="PROSITE" id="PS00175">
    <property type="entry name" value="PG_MUTASE"/>
    <property type="match status" value="1"/>
</dbReference>
<reference evidence="1" key="1">
    <citation type="submission" date="2022-06" db="EMBL/GenBank/DDBJ databases">
        <title>Ornithinimicrobium JY.X270.</title>
        <authorList>
            <person name="Huang Y."/>
        </authorList>
    </citation>
    <scope>NUCLEOTIDE SEQUENCE</scope>
    <source>
        <strain evidence="1">JY.X270</strain>
    </source>
</reference>
<dbReference type="InterPro" id="IPR013078">
    <property type="entry name" value="His_Pase_superF_clade-1"/>
</dbReference>
<evidence type="ECO:0000313" key="2">
    <source>
        <dbReference type="Proteomes" id="UP001056535"/>
    </source>
</evidence>
<dbReference type="PANTHER" id="PTHR48100:SF62">
    <property type="entry name" value="GLUCOSYL-3-PHOSPHOGLYCERATE PHOSPHATASE"/>
    <property type="match status" value="1"/>
</dbReference>
<keyword evidence="2" id="KW-1185">Reference proteome</keyword>
<organism evidence="1 2">
    <name type="scientific">Ornithinimicrobium cryptoxanthini</name>
    <dbReference type="NCBI Taxonomy" id="2934161"/>
    <lineage>
        <taxon>Bacteria</taxon>
        <taxon>Bacillati</taxon>
        <taxon>Actinomycetota</taxon>
        <taxon>Actinomycetes</taxon>
        <taxon>Micrococcales</taxon>
        <taxon>Ornithinimicrobiaceae</taxon>
        <taxon>Ornithinimicrobium</taxon>
    </lineage>
</organism>
<sequence length="211" mass="22756">MRRLIVWRHGETKHNAGGVWQGQLDTDLSERGVEQARASALALAELGPTRIVSSDLRRAAHTAAELGAVTGLPVAYDERFREIHVGTWQGMSQGDVAERYPDAVAALARGEDLVRGEHGESVAHVALRVAAAAEELLSDLPDDGTLVVVTHGVAGRSLVASQIGLPQHDAWLSLGGLRNCHWAELAQHRTGWRMLSWNVGVTESVLSTSDR</sequence>
<name>A0ABY4YFU8_9MICO</name>
<dbReference type="InterPro" id="IPR029033">
    <property type="entry name" value="His_PPase_superfam"/>
</dbReference>
<dbReference type="SUPFAM" id="SSF53254">
    <property type="entry name" value="Phosphoglycerate mutase-like"/>
    <property type="match status" value="1"/>
</dbReference>
<dbReference type="CDD" id="cd07067">
    <property type="entry name" value="HP_PGM_like"/>
    <property type="match status" value="1"/>
</dbReference>